<sequence length="111" mass="11923">MVHHRHEPSDATIRALNQASLLRLGLFLSIALLVGSTAPQGMLLAVVSPMLWVGAIVSALVAAFLSENAMQAPHLTRWDESAVLMLVSLGLGFFIDHQAVIEQVETLRGPS</sequence>
<name>A0A7W6RAY0_9PROT</name>
<organism evidence="2 3">
    <name type="scientific">Roseospira visakhapatnamensis</name>
    <dbReference type="NCBI Taxonomy" id="390880"/>
    <lineage>
        <taxon>Bacteria</taxon>
        <taxon>Pseudomonadati</taxon>
        <taxon>Pseudomonadota</taxon>
        <taxon>Alphaproteobacteria</taxon>
        <taxon>Rhodospirillales</taxon>
        <taxon>Rhodospirillaceae</taxon>
        <taxon>Roseospira</taxon>
    </lineage>
</organism>
<accession>A0A7W6RAY0</accession>
<protein>
    <submittedName>
        <fullName evidence="2">ABC-type transport system involved in multi-copper enzyme maturation permease subunit</fullName>
    </submittedName>
</protein>
<evidence type="ECO:0000256" key="1">
    <source>
        <dbReference type="SAM" id="Phobius"/>
    </source>
</evidence>
<dbReference type="EMBL" id="JACIGK010000004">
    <property type="protein sequence ID" value="MBB4265132.1"/>
    <property type="molecule type" value="Genomic_DNA"/>
</dbReference>
<keyword evidence="1" id="KW-0472">Membrane</keyword>
<feature type="transmembrane region" description="Helical" evidence="1">
    <location>
        <begin position="50"/>
        <end position="70"/>
    </location>
</feature>
<gene>
    <name evidence="2" type="ORF">GGD89_000747</name>
</gene>
<keyword evidence="1" id="KW-0812">Transmembrane</keyword>
<dbReference type="RefSeq" id="WP_184042762.1">
    <property type="nucleotide sequence ID" value="NZ_JACIGK010000004.1"/>
</dbReference>
<proteinExistence type="predicted"/>
<evidence type="ECO:0000313" key="2">
    <source>
        <dbReference type="EMBL" id="MBB4265132.1"/>
    </source>
</evidence>
<dbReference type="AlphaFoldDB" id="A0A7W6RAY0"/>
<reference evidence="2 3" key="1">
    <citation type="submission" date="2020-08" db="EMBL/GenBank/DDBJ databases">
        <title>Genome sequencing of Purple Non-Sulfur Bacteria from various extreme environments.</title>
        <authorList>
            <person name="Mayer M."/>
        </authorList>
    </citation>
    <scope>NUCLEOTIDE SEQUENCE [LARGE SCALE GENOMIC DNA]</scope>
    <source>
        <strain evidence="2 3">JA131</strain>
    </source>
</reference>
<keyword evidence="1" id="KW-1133">Transmembrane helix</keyword>
<evidence type="ECO:0000313" key="3">
    <source>
        <dbReference type="Proteomes" id="UP000554286"/>
    </source>
</evidence>
<feature type="transmembrane region" description="Helical" evidence="1">
    <location>
        <begin position="21"/>
        <end position="38"/>
    </location>
</feature>
<comment type="caution">
    <text evidence="2">The sequence shown here is derived from an EMBL/GenBank/DDBJ whole genome shotgun (WGS) entry which is preliminary data.</text>
</comment>
<dbReference type="Proteomes" id="UP000554286">
    <property type="component" value="Unassembled WGS sequence"/>
</dbReference>
<keyword evidence="3" id="KW-1185">Reference proteome</keyword>